<evidence type="ECO:0000256" key="1">
    <source>
        <dbReference type="ARBA" id="ARBA00023002"/>
    </source>
</evidence>
<sequence>MNQQEGPNFSLLASSSSDNNFIGMNTPSSSSSNNSSSLSSLSNNIHVCVTGATGFIATHLVYQLLAKGYIVHATVRSLESGRRELIQNILQFDQKNSKEKGTGLLVSRELMEKNLVCFEADLLKSGSFEKVIKGCRFVHHTASPFKVDVKDPQRDLVDPALKGTLNVLQECVKLRKSQSSTDPARLQRIMLTSSIASIVETSVPGKVYDETDWNLDSSVNNNPYLYSKVVAEKAAWTLMQDAQAKNGDDFLELVTLCPAVVIGPPINPKLISQSHESIMLMARGEFPVILPLDFAFVDVRDVSKAHINAMEKNMDDKTYFAPSKKQRFVVSNGVTTSMKDLVNHMREAFPNPPYKWNKNLPTINLTGYLGIGVGKLAALIQPKGLRQYLNSVMGKPQFFNNSKIRNTFNLDFMNWKDSVTDSVKFLDENGFITSKL</sequence>
<evidence type="ECO:0000259" key="3">
    <source>
        <dbReference type="Pfam" id="PF01370"/>
    </source>
</evidence>
<dbReference type="RefSeq" id="XP_002669407.1">
    <property type="nucleotide sequence ID" value="XM_002669361.1"/>
</dbReference>
<gene>
    <name evidence="4" type="ORF">NAEGRDRAFT_75681</name>
</gene>
<protein>
    <submittedName>
        <fullName evidence="4">Cinnamyl-alcohol dehydrogenase</fullName>
    </submittedName>
</protein>
<comment type="similarity">
    <text evidence="2">Belongs to the NAD(P)-dependent epimerase/dehydratase family. Dihydroflavonol-4-reductase subfamily.</text>
</comment>
<dbReference type="PANTHER" id="PTHR10366">
    <property type="entry name" value="NAD DEPENDENT EPIMERASE/DEHYDRATASE"/>
    <property type="match status" value="1"/>
</dbReference>
<dbReference type="GO" id="GO:0016616">
    <property type="term" value="F:oxidoreductase activity, acting on the CH-OH group of donors, NAD or NADP as acceptor"/>
    <property type="evidence" value="ECO:0007669"/>
    <property type="project" value="TreeGrafter"/>
</dbReference>
<feature type="domain" description="NAD-dependent epimerase/dehydratase" evidence="3">
    <location>
        <begin position="47"/>
        <end position="313"/>
    </location>
</feature>
<dbReference type="VEuPathDB" id="AmoebaDB:NAEGRDRAFT_75681"/>
<dbReference type="KEGG" id="ngr:NAEGRDRAFT_75681"/>
<dbReference type="InterPro" id="IPR036291">
    <property type="entry name" value="NAD(P)-bd_dom_sf"/>
</dbReference>
<dbReference type="PANTHER" id="PTHR10366:SF564">
    <property type="entry name" value="STEROL-4-ALPHA-CARBOXYLATE 3-DEHYDROGENASE, DECARBOXYLATING"/>
    <property type="match status" value="1"/>
</dbReference>
<keyword evidence="1" id="KW-0560">Oxidoreductase</keyword>
<proteinExistence type="inferred from homology"/>
<evidence type="ECO:0000313" key="4">
    <source>
        <dbReference type="EMBL" id="EFC36663.1"/>
    </source>
</evidence>
<dbReference type="OrthoDB" id="2735536at2759"/>
<dbReference type="GeneID" id="8860750"/>
<evidence type="ECO:0000256" key="2">
    <source>
        <dbReference type="ARBA" id="ARBA00023445"/>
    </source>
</evidence>
<dbReference type="STRING" id="5762.D2W2R4"/>
<evidence type="ECO:0000313" key="5">
    <source>
        <dbReference type="Proteomes" id="UP000006671"/>
    </source>
</evidence>
<accession>D2W2R4</accession>
<dbReference type="AlphaFoldDB" id="D2W2R4"/>
<name>D2W2R4_NAEGR</name>
<dbReference type="InterPro" id="IPR050425">
    <property type="entry name" value="NAD(P)_dehydrat-like"/>
</dbReference>
<dbReference type="eggNOG" id="KOG1502">
    <property type="taxonomic scope" value="Eukaryota"/>
</dbReference>
<dbReference type="OMA" id="QSHESIM"/>
<dbReference type="Gene3D" id="3.40.50.720">
    <property type="entry name" value="NAD(P)-binding Rossmann-like Domain"/>
    <property type="match status" value="1"/>
</dbReference>
<dbReference type="Pfam" id="PF01370">
    <property type="entry name" value="Epimerase"/>
    <property type="match status" value="1"/>
</dbReference>
<dbReference type="InterPro" id="IPR001509">
    <property type="entry name" value="Epimerase_deHydtase"/>
</dbReference>
<dbReference type="SUPFAM" id="SSF51735">
    <property type="entry name" value="NAD(P)-binding Rossmann-fold domains"/>
    <property type="match status" value="1"/>
</dbReference>
<dbReference type="InParanoid" id="D2W2R4"/>
<dbReference type="Proteomes" id="UP000006671">
    <property type="component" value="Unassembled WGS sequence"/>
</dbReference>
<keyword evidence="5" id="KW-1185">Reference proteome</keyword>
<reference evidence="4 5" key="1">
    <citation type="journal article" date="2010" name="Cell">
        <title>The genome of Naegleria gruberi illuminates early eukaryotic versatility.</title>
        <authorList>
            <person name="Fritz-Laylin L.K."/>
            <person name="Prochnik S.E."/>
            <person name="Ginger M.L."/>
            <person name="Dacks J.B."/>
            <person name="Carpenter M.L."/>
            <person name="Field M.C."/>
            <person name="Kuo A."/>
            <person name="Paredez A."/>
            <person name="Chapman J."/>
            <person name="Pham J."/>
            <person name="Shu S."/>
            <person name="Neupane R."/>
            <person name="Cipriano M."/>
            <person name="Mancuso J."/>
            <person name="Tu H."/>
            <person name="Salamov A."/>
            <person name="Lindquist E."/>
            <person name="Shapiro H."/>
            <person name="Lucas S."/>
            <person name="Grigoriev I.V."/>
            <person name="Cande W.Z."/>
            <person name="Fulton C."/>
            <person name="Rokhsar D.S."/>
            <person name="Dawson S.C."/>
        </authorList>
    </citation>
    <scope>NUCLEOTIDE SEQUENCE [LARGE SCALE GENOMIC DNA]</scope>
    <source>
        <strain evidence="4 5">NEG-M</strain>
    </source>
</reference>
<dbReference type="EMBL" id="GG738927">
    <property type="protein sequence ID" value="EFC36663.1"/>
    <property type="molecule type" value="Genomic_DNA"/>
</dbReference>
<organism evidence="5">
    <name type="scientific">Naegleria gruberi</name>
    <name type="common">Amoeba</name>
    <dbReference type="NCBI Taxonomy" id="5762"/>
    <lineage>
        <taxon>Eukaryota</taxon>
        <taxon>Discoba</taxon>
        <taxon>Heterolobosea</taxon>
        <taxon>Tetramitia</taxon>
        <taxon>Eutetramitia</taxon>
        <taxon>Vahlkampfiidae</taxon>
        <taxon>Naegleria</taxon>
    </lineage>
</organism>